<accession>A0A5C4SYH9</accession>
<proteinExistence type="predicted"/>
<evidence type="ECO:0000313" key="7">
    <source>
        <dbReference type="EMBL" id="TNJ61556.1"/>
    </source>
</evidence>
<dbReference type="PANTHER" id="PTHR35807:SF2">
    <property type="entry name" value="TRANSCRIPTIONAL ACTIVATOR DOMAIN"/>
    <property type="match status" value="1"/>
</dbReference>
<keyword evidence="4" id="KW-0804">Transcription</keyword>
<evidence type="ECO:0000256" key="5">
    <source>
        <dbReference type="PROSITE-ProRule" id="PRU00169"/>
    </source>
</evidence>
<dbReference type="EMBL" id="VDCQ01000074">
    <property type="protein sequence ID" value="TNJ61556.1"/>
    <property type="molecule type" value="Genomic_DNA"/>
</dbReference>
<protein>
    <submittedName>
        <fullName evidence="7">Response regulator</fullName>
    </submittedName>
</protein>
<evidence type="ECO:0000256" key="4">
    <source>
        <dbReference type="ARBA" id="ARBA00023163"/>
    </source>
</evidence>
<dbReference type="InterPro" id="IPR005158">
    <property type="entry name" value="BTAD"/>
</dbReference>
<dbReference type="OrthoDB" id="3190595at2"/>
<evidence type="ECO:0000256" key="3">
    <source>
        <dbReference type="ARBA" id="ARBA00023125"/>
    </source>
</evidence>
<dbReference type="Proteomes" id="UP000307943">
    <property type="component" value="Unassembled WGS sequence"/>
</dbReference>
<feature type="modified residue" description="4-aspartylphosphate" evidence="5">
    <location>
        <position position="60"/>
    </location>
</feature>
<organism evidence="7 8">
    <name type="scientific">Paenibacillus hemerocallicola</name>
    <dbReference type="NCBI Taxonomy" id="1172614"/>
    <lineage>
        <taxon>Bacteria</taxon>
        <taxon>Bacillati</taxon>
        <taxon>Bacillota</taxon>
        <taxon>Bacilli</taxon>
        <taxon>Bacillales</taxon>
        <taxon>Paenibacillaceae</taxon>
        <taxon>Paenibacillus</taxon>
    </lineage>
</organism>
<keyword evidence="2" id="KW-0805">Transcription regulation</keyword>
<dbReference type="Pfam" id="PF03704">
    <property type="entry name" value="BTAD"/>
    <property type="match status" value="1"/>
</dbReference>
<dbReference type="InterPro" id="IPR016032">
    <property type="entry name" value="Sig_transdc_resp-reg_C-effctor"/>
</dbReference>
<dbReference type="SMART" id="SM01043">
    <property type="entry name" value="BTAD"/>
    <property type="match status" value="1"/>
</dbReference>
<keyword evidence="3" id="KW-0238">DNA-binding</keyword>
<dbReference type="SUPFAM" id="SSF52172">
    <property type="entry name" value="CheY-like"/>
    <property type="match status" value="1"/>
</dbReference>
<dbReference type="SUPFAM" id="SSF48452">
    <property type="entry name" value="TPR-like"/>
    <property type="match status" value="1"/>
</dbReference>
<keyword evidence="1" id="KW-0902">Two-component regulatory system</keyword>
<dbReference type="AlphaFoldDB" id="A0A5C4SYH9"/>
<dbReference type="GO" id="GO:0003677">
    <property type="term" value="F:DNA binding"/>
    <property type="evidence" value="ECO:0007669"/>
    <property type="project" value="UniProtKB-KW"/>
</dbReference>
<dbReference type="InterPro" id="IPR036388">
    <property type="entry name" value="WH-like_DNA-bd_sf"/>
</dbReference>
<dbReference type="InterPro" id="IPR001789">
    <property type="entry name" value="Sig_transdc_resp-reg_receiver"/>
</dbReference>
<dbReference type="SMART" id="SM00448">
    <property type="entry name" value="REC"/>
    <property type="match status" value="1"/>
</dbReference>
<dbReference type="GO" id="GO:0006355">
    <property type="term" value="P:regulation of DNA-templated transcription"/>
    <property type="evidence" value="ECO:0007669"/>
    <property type="project" value="InterPro"/>
</dbReference>
<dbReference type="InterPro" id="IPR051677">
    <property type="entry name" value="AfsR-DnrI-RedD_regulator"/>
</dbReference>
<gene>
    <name evidence="7" type="ORF">FE784_34345</name>
</gene>
<evidence type="ECO:0000259" key="6">
    <source>
        <dbReference type="PROSITE" id="PS50110"/>
    </source>
</evidence>
<sequence length="387" mass="43935">MGAKMRALKAYLVDDERRALEMLEMMLLEIGGIEIVGRSGNPFEALEQIRDLKPDAVFLDIEMPGMGGIELAERLRSDVAALTIVFVTAYDKFAIGAFEQGAIDYLLKPLEEARLLKTVERIRRSTRLDAAGGTGPDEQAPPSLNIRLLGGLEVSDELQGARIWRTAKPRELFVFLLLHSAGGVHRDDIIDRLWGDVDYAKAKIYLHTCISYLRADFRKLGFANIVEYKEEKYMLSREGVDCDYFSLRQSLLAARALLEGGEAGKLEAALELYRGPLLQRCDYPWAIEAIEQLRRLWLDVSLLLAEHYRSEGMPSKAAAVAERLLLEEPYDETVYRLLMECYRTMGKHDQAARIRDRLIHALQELQHDPYAQSIEFHKAGSRPFPLH</sequence>
<evidence type="ECO:0000256" key="1">
    <source>
        <dbReference type="ARBA" id="ARBA00023012"/>
    </source>
</evidence>
<keyword evidence="5" id="KW-0597">Phosphoprotein</keyword>
<reference evidence="7 8" key="1">
    <citation type="submission" date="2019-05" db="EMBL/GenBank/DDBJ databases">
        <title>We sequenced the genome of Paenibacillus hemerocallicola KCTC 33185 for further insight into its adaptation and study the phylogeny of Paenibacillus.</title>
        <authorList>
            <person name="Narsing Rao M.P."/>
        </authorList>
    </citation>
    <scope>NUCLEOTIDE SEQUENCE [LARGE SCALE GENOMIC DNA]</scope>
    <source>
        <strain evidence="7 8">KCTC 33185</strain>
    </source>
</reference>
<dbReference type="PROSITE" id="PS50110">
    <property type="entry name" value="RESPONSE_REGULATORY"/>
    <property type="match status" value="1"/>
</dbReference>
<dbReference type="Gene3D" id="1.10.10.10">
    <property type="entry name" value="Winged helix-like DNA-binding domain superfamily/Winged helix DNA-binding domain"/>
    <property type="match status" value="1"/>
</dbReference>
<dbReference type="Gene3D" id="3.40.50.2300">
    <property type="match status" value="1"/>
</dbReference>
<dbReference type="PANTHER" id="PTHR35807">
    <property type="entry name" value="TRANSCRIPTIONAL REGULATOR REDD-RELATED"/>
    <property type="match status" value="1"/>
</dbReference>
<evidence type="ECO:0000256" key="2">
    <source>
        <dbReference type="ARBA" id="ARBA00023015"/>
    </source>
</evidence>
<keyword evidence="8" id="KW-1185">Reference proteome</keyword>
<dbReference type="InterPro" id="IPR011990">
    <property type="entry name" value="TPR-like_helical_dom_sf"/>
</dbReference>
<dbReference type="Pfam" id="PF00072">
    <property type="entry name" value="Response_reg"/>
    <property type="match status" value="1"/>
</dbReference>
<comment type="caution">
    <text evidence="7">The sequence shown here is derived from an EMBL/GenBank/DDBJ whole genome shotgun (WGS) entry which is preliminary data.</text>
</comment>
<dbReference type="GO" id="GO:0000160">
    <property type="term" value="P:phosphorelay signal transduction system"/>
    <property type="evidence" value="ECO:0007669"/>
    <property type="project" value="UniProtKB-KW"/>
</dbReference>
<dbReference type="SUPFAM" id="SSF46894">
    <property type="entry name" value="C-terminal effector domain of the bipartite response regulators"/>
    <property type="match status" value="1"/>
</dbReference>
<name>A0A5C4SYH9_9BACL</name>
<dbReference type="InterPro" id="IPR011006">
    <property type="entry name" value="CheY-like_superfamily"/>
</dbReference>
<evidence type="ECO:0000313" key="8">
    <source>
        <dbReference type="Proteomes" id="UP000307943"/>
    </source>
</evidence>
<dbReference type="Gene3D" id="1.25.40.10">
    <property type="entry name" value="Tetratricopeptide repeat domain"/>
    <property type="match status" value="1"/>
</dbReference>
<feature type="domain" description="Response regulatory" evidence="6">
    <location>
        <begin position="9"/>
        <end position="123"/>
    </location>
</feature>